<keyword evidence="2 3" id="KW-0802">TPR repeat</keyword>
<feature type="repeat" description="TPR" evidence="3">
    <location>
        <begin position="1948"/>
        <end position="1981"/>
    </location>
</feature>
<dbReference type="SUPFAM" id="SSF52540">
    <property type="entry name" value="P-loop containing nucleoside triphosphate hydrolases"/>
    <property type="match status" value="1"/>
</dbReference>
<reference evidence="7" key="2">
    <citation type="journal article" date="2024" name="Nature">
        <title>Anoxygenic phototroph of the Chloroflexota uses a type I reaction centre.</title>
        <authorList>
            <person name="Tsuji J.M."/>
            <person name="Shaw N.A."/>
            <person name="Nagashima S."/>
            <person name="Venkiteswaran J.J."/>
            <person name="Schiff S.L."/>
            <person name="Watanabe T."/>
            <person name="Fukui M."/>
            <person name="Hanada S."/>
            <person name="Tank M."/>
            <person name="Neufeld J.D."/>
        </authorList>
    </citation>
    <scope>NUCLEOTIDE SEQUENCE</scope>
    <source>
        <strain evidence="7">L227-S17</strain>
    </source>
</reference>
<dbReference type="PANTHER" id="PTHR44943:SF8">
    <property type="entry name" value="TPR REPEAT-CONTAINING PROTEIN MJ0263"/>
    <property type="match status" value="1"/>
</dbReference>
<dbReference type="EMBL" id="CP128400">
    <property type="protein sequence ID" value="WJW69322.1"/>
    <property type="molecule type" value="Genomic_DNA"/>
</dbReference>
<evidence type="ECO:0000256" key="1">
    <source>
        <dbReference type="ARBA" id="ARBA00022737"/>
    </source>
</evidence>
<dbReference type="PROSITE" id="PS50005">
    <property type="entry name" value="TPR"/>
    <property type="match status" value="10"/>
</dbReference>
<feature type="region of interest" description="Disordered" evidence="5">
    <location>
        <begin position="1469"/>
        <end position="1495"/>
    </location>
</feature>
<dbReference type="Pfam" id="PF13414">
    <property type="entry name" value="TPR_11"/>
    <property type="match status" value="1"/>
</dbReference>
<keyword evidence="9" id="KW-1185">Reference proteome</keyword>
<dbReference type="Gene3D" id="1.25.40.10">
    <property type="entry name" value="Tetratricopeptide repeat domain"/>
    <property type="match status" value="8"/>
</dbReference>
<feature type="repeat" description="TPR" evidence="3">
    <location>
        <begin position="616"/>
        <end position="649"/>
    </location>
</feature>
<evidence type="ECO:0000313" key="8">
    <source>
        <dbReference type="Proteomes" id="UP000521676"/>
    </source>
</evidence>
<feature type="coiled-coil region" evidence="4">
    <location>
        <begin position="526"/>
        <end position="553"/>
    </location>
</feature>
<evidence type="ECO:0000256" key="4">
    <source>
        <dbReference type="SAM" id="Coils"/>
    </source>
</evidence>
<evidence type="ECO:0000313" key="9">
    <source>
        <dbReference type="Proteomes" id="UP001431572"/>
    </source>
</evidence>
<dbReference type="Proteomes" id="UP001431572">
    <property type="component" value="Chromosome 2"/>
</dbReference>
<dbReference type="InterPro" id="IPR019734">
    <property type="entry name" value="TPR_rpt"/>
</dbReference>
<dbReference type="Proteomes" id="UP000521676">
    <property type="component" value="Unassembled WGS sequence"/>
</dbReference>
<dbReference type="InterPro" id="IPR027417">
    <property type="entry name" value="P-loop_NTPase"/>
</dbReference>
<protein>
    <submittedName>
        <fullName evidence="6">Tetratricopeptide repeat protein</fullName>
    </submittedName>
</protein>
<dbReference type="PROSITE" id="PS50293">
    <property type="entry name" value="TPR_REGION"/>
    <property type="match status" value="2"/>
</dbReference>
<dbReference type="Gene3D" id="3.40.50.300">
    <property type="entry name" value="P-loop containing nucleotide triphosphate hydrolases"/>
    <property type="match status" value="1"/>
</dbReference>
<feature type="repeat" description="TPR" evidence="3">
    <location>
        <begin position="1401"/>
        <end position="1434"/>
    </location>
</feature>
<dbReference type="PANTHER" id="PTHR44943">
    <property type="entry name" value="CELLULOSE SYNTHASE OPERON PROTEIN C"/>
    <property type="match status" value="1"/>
</dbReference>
<feature type="repeat" description="TPR" evidence="3">
    <location>
        <begin position="1691"/>
        <end position="1724"/>
    </location>
</feature>
<evidence type="ECO:0000256" key="3">
    <source>
        <dbReference type="PROSITE-ProRule" id="PRU00339"/>
    </source>
</evidence>
<evidence type="ECO:0000256" key="5">
    <source>
        <dbReference type="SAM" id="MobiDB-lite"/>
    </source>
</evidence>
<feature type="repeat" description="TPR" evidence="3">
    <location>
        <begin position="1657"/>
        <end position="1690"/>
    </location>
</feature>
<dbReference type="InterPro" id="IPR051685">
    <property type="entry name" value="Ycf3/AcsC/BcsC/TPR_MFPF"/>
</dbReference>
<evidence type="ECO:0000256" key="2">
    <source>
        <dbReference type="ARBA" id="ARBA00022803"/>
    </source>
</evidence>
<sequence>MASPDNKEQKSEMDITGWLESYYRSVEGTVASGNQQTAASYELFAFNLNPEESGDFVAQFDRLLASVVAKPGLALDEIARNNRRVVLLGRPGSGKSTMLRDFWVKQAQLARATSPNPAPLLPIYLELEKGTKQQDVFQSSLQVALARAGSAAAPATLFKQTTPLLLIDSLDLLEPAVAPAFMYALNRWCRDEAPDARVIITCRYLSFALYHPWFREEQQWNFFGVIGLALEQVRKVLIPRLSDTDAKILEQSGLMSLFTNPALLRSTLESIPAFANLRSLLQSLLNTIFDGKSEWATGLLRWLGFADGHSKEIEPEWLDRMLNLGIFEKHPVAGWTRLLEPSLKIALGAWYSLAASHEALPATLERVLSGLDKNEAAKLTRLLYSLTRADERHNLFDAILGNKPDSERLNMAFGAGQSDPDLLERFGEYLTRKSTEAPELLRSFATINEANPSHQRLRIAEKALELLLQDGHADDTLHLNLARVKEQLGKREEALDTFMKLSRPGSVPALEGELGAVRLLSKGGCTEQATNRLEEMRRNLQEYQAEIDHQTALLYRDQGNHEEALVYAKRAGFKGNRPQRAAVYRHNMAQILAKLGKNDRAEQELTELILESPDFAEAYCDLGKLQLERGDTTSALNHFKRAIELNGTSSRYLYEMGRAWLAEGRYDEAFQYLQAAVDKEDVEPEYFTLLGLAALKLGKAAEAREACSKGLSELKSEMGRLNPETLIYLAAAEYNLGNYAEASSALFRATELEPANPLLHLISGVVTEAGGYMLLAAESYRKSINLALTDEHAPVGHVAVLHLSRRMRQEGQHLEAQEVLADVKSNTPEILHEKGLLALEQKRYRDAADYFGQGIAQLNKVAPPLSLLTLFSQPQELVFELPFRQAIALREQGQHTQAQKMLRALLAEKEKNNSADLPQRRAAIHHQLGKSMLEQQNLREALPFLRVAAADVPNNAEYRLSLAKGWLIGGDFERAQNELNAARDLAPDMPEIYAEMAELQLASRKLDTPTLLTTLNLYQKALKYAPNNSVYLARAALLAYRLEYRNQSAEMVQRLLKLAPEMAQAHLLAACLAERSGEIEKARSEAALAVKAPENPGYYLVAARLARKARAFDQMERYFEPLNERNQLPLALQAALRYEEGERAMAENRQLEAAGFFRLAIELRQHAETEDAPRRLEDIYYDDEGNFEDESAALEAAYRMDYARALLELGKLEQAHTELDAIISLNPDSAKAHSSLGEVQELLNLSRDSLLSFKRAADLRPTPSNLYRLGQAYLKSEGESQRAIEHLERAASPEMANRSDYHAALGHAYRQAARFGEARAAYTRALQLDSRNPELHMAVADTFLGEGDRFAAVQPLQEAVLSAPDNPAYRFELAALFEELGWLQEASAEYKQATELSPTEAKAWLKSGEVLIRTGKIDAARNALEKAVALEDHNAAARHALGKLYLDSFGSTQKLSNILPPDLAGMFGTLPGVDTNESKNGTPAQESNAPDPASLQKAREHLSQAAALSPQTEEYLMGMAQAEFLTENYETAEIACQNVLRINPDNYEASLLLAESSLRLGRPNPAWNAAQQAIKLYKHREDAWLLAARAASMGEREERAIDCLHLYLKLNKGQIVGPLAYILMARSYLALNQAETALEQMEHAQARMKAMFSSPGYAFMALQARIMRQLERGSEALDYYRQALQLNPQDPALHNEMGEAYLEQQKLEDSVKAFRQALQIEPNSPIYHYNAGVAALRIATTPGQYSRRAEAYRQQAIDFLSKATQLDPEMANYWYDLAQSYSTITDYRQMKKALEQAISRSAAFESADAPQAKYMRFYAFTCLKLGENEEARETLQKLLEALPDDHQSVNDLGEIALLSGRYSEAYNFFRRAEHLANDHPRYLANMSRALLKMNRLHEARELVEDALKFGADDHYVLHQHGAVLLENGMADVALDKLQAAAEKEPSNPEFRYYLGRAYLELNLLPQAANEYMDAVQLAPNQHRWHAELGEIYLQERAYLHALESFRVAVNLDPLNIDYRYNMAIALGANGELQQAIQVAREVLDQKGERVGAEWHYLIGRLLCELGRYDDAQGYFEYANQLQPNNPHYKVDFARIKRLRGGPIEDVRTLLEEAVEAFPGDPHSLQEFAYLQEMEEDLEGALQTMERGLSDVLETVRAS</sequence>
<feature type="repeat" description="TPR" evidence="3">
    <location>
        <begin position="2052"/>
        <end position="2085"/>
    </location>
</feature>
<organism evidence="6 8">
    <name type="scientific">Candidatus Chlorohelix allophototropha</name>
    <dbReference type="NCBI Taxonomy" id="3003348"/>
    <lineage>
        <taxon>Bacteria</taxon>
        <taxon>Bacillati</taxon>
        <taxon>Chloroflexota</taxon>
        <taxon>Chloroflexia</taxon>
        <taxon>Candidatus Chloroheliales</taxon>
        <taxon>Candidatus Chloroheliaceae</taxon>
        <taxon>Candidatus Chlorohelix</taxon>
    </lineage>
</organism>
<gene>
    <name evidence="6" type="ORF">HXX08_16245</name>
    <name evidence="7" type="ORF">OZ401_002930</name>
</gene>
<proteinExistence type="predicted"/>
<name>A0A8T7M5K1_9CHLR</name>
<keyword evidence="4" id="KW-0175">Coiled coil</keyword>
<accession>A0A8T7M5K1</accession>
<dbReference type="InterPro" id="IPR011990">
    <property type="entry name" value="TPR-like_helical_dom_sf"/>
</dbReference>
<evidence type="ECO:0000313" key="6">
    <source>
        <dbReference type="EMBL" id="NWJ47410.1"/>
    </source>
</evidence>
<dbReference type="Pfam" id="PF14559">
    <property type="entry name" value="TPR_19"/>
    <property type="match status" value="1"/>
</dbReference>
<dbReference type="SMART" id="SM00028">
    <property type="entry name" value="TPR"/>
    <property type="match status" value="29"/>
</dbReference>
<reference evidence="6 8" key="1">
    <citation type="submission" date="2020-06" db="EMBL/GenBank/DDBJ databases">
        <title>Anoxygenic phototrophic Chloroflexota member uses a Type I reaction center.</title>
        <authorList>
            <person name="Tsuji J.M."/>
            <person name="Shaw N.A."/>
            <person name="Nagashima S."/>
            <person name="Venkiteswaran J."/>
            <person name="Schiff S.L."/>
            <person name="Hanada S."/>
            <person name="Tank M."/>
            <person name="Neufeld J.D."/>
        </authorList>
    </citation>
    <scope>NUCLEOTIDE SEQUENCE [LARGE SCALE GENOMIC DNA]</scope>
    <source>
        <strain evidence="6">L227-S17</strain>
    </source>
</reference>
<dbReference type="RefSeq" id="WP_341471211.1">
    <property type="nucleotide sequence ID" value="NZ_CP128400.1"/>
</dbReference>
<feature type="repeat" description="TPR" evidence="3">
    <location>
        <begin position="723"/>
        <end position="756"/>
    </location>
</feature>
<dbReference type="Pfam" id="PF13181">
    <property type="entry name" value="TPR_8"/>
    <property type="match status" value="4"/>
</dbReference>
<feature type="compositionally biased region" description="Polar residues" evidence="5">
    <location>
        <begin position="1478"/>
        <end position="1488"/>
    </location>
</feature>
<dbReference type="EMBL" id="JACATZ010000003">
    <property type="protein sequence ID" value="NWJ47410.1"/>
    <property type="molecule type" value="Genomic_DNA"/>
</dbReference>
<evidence type="ECO:0000313" key="7">
    <source>
        <dbReference type="EMBL" id="WJW69322.1"/>
    </source>
</evidence>
<dbReference type="SUPFAM" id="SSF48452">
    <property type="entry name" value="TPR-like"/>
    <property type="match status" value="9"/>
</dbReference>
<feature type="repeat" description="TPR" evidence="3">
    <location>
        <begin position="1982"/>
        <end position="2015"/>
    </location>
</feature>
<keyword evidence="1" id="KW-0677">Repeat</keyword>
<dbReference type="Pfam" id="PF13432">
    <property type="entry name" value="TPR_16"/>
    <property type="match status" value="5"/>
</dbReference>
<feature type="repeat" description="TPR" evidence="3">
    <location>
        <begin position="650"/>
        <end position="683"/>
    </location>
</feature>
<feature type="repeat" description="TPR" evidence="3">
    <location>
        <begin position="1299"/>
        <end position="1332"/>
    </location>
</feature>